<comment type="caution">
    <text evidence="1">The sequence shown here is derived from an EMBL/GenBank/DDBJ whole genome shotgun (WGS) entry which is preliminary data.</text>
</comment>
<protein>
    <submittedName>
        <fullName evidence="1">Uncharacterized protein</fullName>
    </submittedName>
</protein>
<proteinExistence type="predicted"/>
<keyword evidence="2" id="KW-1185">Reference proteome</keyword>
<organism evidence="1 2">
    <name type="scientific">Vaccinium darrowii</name>
    <dbReference type="NCBI Taxonomy" id="229202"/>
    <lineage>
        <taxon>Eukaryota</taxon>
        <taxon>Viridiplantae</taxon>
        <taxon>Streptophyta</taxon>
        <taxon>Embryophyta</taxon>
        <taxon>Tracheophyta</taxon>
        <taxon>Spermatophyta</taxon>
        <taxon>Magnoliopsida</taxon>
        <taxon>eudicotyledons</taxon>
        <taxon>Gunneridae</taxon>
        <taxon>Pentapetalae</taxon>
        <taxon>asterids</taxon>
        <taxon>Ericales</taxon>
        <taxon>Ericaceae</taxon>
        <taxon>Vaccinioideae</taxon>
        <taxon>Vaccinieae</taxon>
        <taxon>Vaccinium</taxon>
    </lineage>
</organism>
<gene>
    <name evidence="1" type="ORF">Vadar_005225</name>
</gene>
<sequence length="303" mass="33083">MRLVVFISFVVLCLSFSVSINARKLVPAMYVFGDSLVDVGNNNYLKFSILKANFPHNGIDFPGKKPTGRYSNGKNVADFLAEKVGLATSPPYLSLVSKGKAFPITGVSFASGGAGIINTTNKDPDKLIIQTIPLSKQVEYYSKVYQDLVRQLGSAKAQHHLSKSLFIFVIGSNDLLGYVESGSDLPMKTTPQHYVDSMLMTLKQELKRMHGFGARKYVVIGAGPVGCAPKTRSESNDGDQCNEEANQLAIKFNKGLKPMLQGLGSELNGLVQYSFIDEYNVFSPIIQNPSTVGTSTYFLKKLS</sequence>
<dbReference type="Proteomes" id="UP000828048">
    <property type="component" value="Chromosome 4"/>
</dbReference>
<accession>A0ACB7Z1M1</accession>
<name>A0ACB7Z1M1_9ERIC</name>
<evidence type="ECO:0000313" key="1">
    <source>
        <dbReference type="EMBL" id="KAH7859768.1"/>
    </source>
</evidence>
<reference evidence="1 2" key="1">
    <citation type="journal article" date="2021" name="Hortic Res">
        <title>High-quality reference genome and annotation aids understanding of berry development for evergreen blueberry (Vaccinium darrowii).</title>
        <authorList>
            <person name="Yu J."/>
            <person name="Hulse-Kemp A.M."/>
            <person name="Babiker E."/>
            <person name="Staton M."/>
        </authorList>
    </citation>
    <scope>NUCLEOTIDE SEQUENCE [LARGE SCALE GENOMIC DNA]</scope>
    <source>
        <strain evidence="2">cv. NJ 8807/NJ 8810</strain>
        <tissue evidence="1">Young leaf</tissue>
    </source>
</reference>
<evidence type="ECO:0000313" key="2">
    <source>
        <dbReference type="Proteomes" id="UP000828048"/>
    </source>
</evidence>
<dbReference type="EMBL" id="CM037154">
    <property type="protein sequence ID" value="KAH7859768.1"/>
    <property type="molecule type" value="Genomic_DNA"/>
</dbReference>